<feature type="region of interest" description="Disordered" evidence="1">
    <location>
        <begin position="219"/>
        <end position="238"/>
    </location>
</feature>
<gene>
    <name evidence="3" type="ORF">APAL1065_LOCUS15121</name>
</gene>
<reference evidence="3" key="1">
    <citation type="submission" date="2021-01" db="EMBL/GenBank/DDBJ databases">
        <authorList>
            <person name="Corre E."/>
            <person name="Pelletier E."/>
            <person name="Niang G."/>
            <person name="Scheremetjew M."/>
            <person name="Finn R."/>
            <person name="Kale V."/>
            <person name="Holt S."/>
            <person name="Cochrane G."/>
            <person name="Meng A."/>
            <person name="Brown T."/>
            <person name="Cohen L."/>
        </authorList>
    </citation>
    <scope>NUCLEOTIDE SEQUENCE</scope>
    <source>
        <strain evidence="3">CCMP125</strain>
    </source>
</reference>
<organism evidence="3">
    <name type="scientific">Entomoneis paludosa</name>
    <dbReference type="NCBI Taxonomy" id="265537"/>
    <lineage>
        <taxon>Eukaryota</taxon>
        <taxon>Sar</taxon>
        <taxon>Stramenopiles</taxon>
        <taxon>Ochrophyta</taxon>
        <taxon>Bacillariophyta</taxon>
        <taxon>Bacillariophyceae</taxon>
        <taxon>Bacillariophycidae</taxon>
        <taxon>Entomoneidaceae</taxon>
        <taxon>Entomoneis</taxon>
    </lineage>
</organism>
<feature type="domain" description="DUF6824" evidence="2">
    <location>
        <begin position="76"/>
        <end position="157"/>
    </location>
</feature>
<feature type="region of interest" description="Disordered" evidence="1">
    <location>
        <begin position="1"/>
        <end position="64"/>
    </location>
</feature>
<name>A0A7S3DR61_9STRA</name>
<feature type="compositionally biased region" description="Basic and acidic residues" evidence="1">
    <location>
        <begin position="161"/>
        <end position="174"/>
    </location>
</feature>
<dbReference type="InterPro" id="IPR049227">
    <property type="entry name" value="DUF6824"/>
</dbReference>
<feature type="compositionally biased region" description="Low complexity" evidence="1">
    <location>
        <begin position="248"/>
        <end position="283"/>
    </location>
</feature>
<evidence type="ECO:0000256" key="1">
    <source>
        <dbReference type="SAM" id="MobiDB-lite"/>
    </source>
</evidence>
<evidence type="ECO:0000313" key="3">
    <source>
        <dbReference type="EMBL" id="CAD9972755.1"/>
    </source>
</evidence>
<dbReference type="Pfam" id="PF20710">
    <property type="entry name" value="DUF6824"/>
    <property type="match status" value="1"/>
</dbReference>
<evidence type="ECO:0000259" key="2">
    <source>
        <dbReference type="Pfam" id="PF20710"/>
    </source>
</evidence>
<protein>
    <recommendedName>
        <fullName evidence="2">DUF6824 domain-containing protein</fullName>
    </recommendedName>
</protein>
<dbReference type="AlphaFoldDB" id="A0A7S3DR61"/>
<accession>A0A7S3DR61</accession>
<feature type="compositionally biased region" description="Basic residues" evidence="1">
    <location>
        <begin position="198"/>
        <end position="210"/>
    </location>
</feature>
<feature type="compositionally biased region" description="Polar residues" evidence="1">
    <location>
        <begin position="307"/>
        <end position="317"/>
    </location>
</feature>
<feature type="region of interest" description="Disordered" evidence="1">
    <location>
        <begin position="307"/>
        <end position="355"/>
    </location>
</feature>
<feature type="region of interest" description="Disordered" evidence="1">
    <location>
        <begin position="161"/>
        <end position="211"/>
    </location>
</feature>
<feature type="compositionally biased region" description="Acidic residues" evidence="1">
    <location>
        <begin position="321"/>
        <end position="330"/>
    </location>
</feature>
<sequence length="355" mass="39723">MMAIQNKGRSSNERKRSHPLMETHAAAAGVRRCNNQDKHPTETFNPPKTVSSHKDEEPPANKRNKKINLVIPQDADCICERGNGANDRGANLYFRQLVADQVDTYRNTPGRYAKTQIQQTIVEALQATGGRFLKKRRGVWCVLTDTEARAKVGQQLRYQIRRQEDEEKSDEKPPKKVGSPKKNKKRPPMDLNDTSSIQKKKKPSNKKRHTSNAIHQDLEEGQQQEEHDGEGCGVFSLPRHPWIDLDMTTSSSSTRSRSNSNGSRSSFSSSSTSPSLVSTTSRTTLEETNQEDMGTIDCFGGPLLVSSSSHQDAGSTQDFFPENEDEDEDDFLPRWMHWSSSDPNAQADPNLAAAL</sequence>
<proteinExistence type="predicted"/>
<feature type="region of interest" description="Disordered" evidence="1">
    <location>
        <begin position="245"/>
        <end position="294"/>
    </location>
</feature>
<dbReference type="EMBL" id="HBHT01022552">
    <property type="protein sequence ID" value="CAD9972755.1"/>
    <property type="molecule type" value="Transcribed_RNA"/>
</dbReference>